<evidence type="ECO:0000259" key="5">
    <source>
        <dbReference type="Pfam" id="PF13657"/>
    </source>
</evidence>
<dbReference type="Proteomes" id="UP000182932">
    <property type="component" value="Unassembled WGS sequence"/>
</dbReference>
<name>A0A975ZPQ9_9RHOB</name>
<evidence type="ECO:0000256" key="1">
    <source>
        <dbReference type="ARBA" id="ARBA00010164"/>
    </source>
</evidence>
<dbReference type="InterPro" id="IPR017508">
    <property type="entry name" value="HipA_N1"/>
</dbReference>
<reference evidence="6 7" key="1">
    <citation type="submission" date="2016-10" db="EMBL/GenBank/DDBJ databases">
        <authorList>
            <person name="Varghese N."/>
            <person name="Submissions S."/>
        </authorList>
    </citation>
    <scope>NUCLEOTIDE SEQUENCE [LARGE SCALE GENOMIC DNA]</scope>
    <source>
        <strain evidence="6 7">FF3</strain>
    </source>
</reference>
<accession>A0A975ZPQ9</accession>
<feature type="domain" description="HipA N-terminal subdomain 1" evidence="5">
    <location>
        <begin position="10"/>
        <end position="109"/>
    </location>
</feature>
<dbReference type="NCBIfam" id="TIGR03071">
    <property type="entry name" value="couple_hipA"/>
    <property type="match status" value="1"/>
</dbReference>
<dbReference type="RefSeq" id="WP_074837705.1">
    <property type="nucleotide sequence ID" value="NZ_FNYY01000014.1"/>
</dbReference>
<dbReference type="Pfam" id="PF07804">
    <property type="entry name" value="HipA_C"/>
    <property type="match status" value="1"/>
</dbReference>
<dbReference type="InterPro" id="IPR052028">
    <property type="entry name" value="HipA_Ser/Thr_kinase"/>
</dbReference>
<keyword evidence="3 6" id="KW-0418">Kinase</keyword>
<dbReference type="AlphaFoldDB" id="A0A975ZPQ9"/>
<sequence length="439" mass="48412">MGRKPLRRRLDVYLNGRLAGYYDFHPSAGARFRYVAAWLGWEYRFPISRALPLTPDTQAGDNVGAVFENLLPDVPELRKAIAERTEARSDRPHDLLAAIGQECVGAMQFLPHGVAPGDPFRIDGTPQSDAQIAETLRSLSTVPLGIDPEAPFRISLAGAQEKTAYLRQGNVWLRPTGMTPTTHIFKRPMGIVGGGLDLSGSVENEFFCLAFARGMGLEAAQAEIHRFEDQVALVVARFDRRLRRAGGLVRVPQEDFLQALGLFSGDKYQQHGGPSMADCFALLRQADDPIGDQTRFLKAQIFNWLIAAIDGHAKNYSIFLEGDGFRLAPLYDIISAAPARLRSNVRHKDLQLAMSVGKRGHYRLDQIVPRHFDETAARAGVPLAVRHRAFKELAAAAPGALERAPDALPANFPADLADQILRYAADRLRLLSEYADNLG</sequence>
<evidence type="ECO:0000259" key="4">
    <source>
        <dbReference type="Pfam" id="PF07804"/>
    </source>
</evidence>
<protein>
    <submittedName>
        <fullName evidence="6">Serine/threonine-protein kinase HipA</fullName>
    </submittedName>
</protein>
<dbReference type="GeneID" id="80819744"/>
<gene>
    <name evidence="6" type="ORF">SAMN04487940_11481</name>
</gene>
<dbReference type="PANTHER" id="PTHR37419">
    <property type="entry name" value="SERINE/THREONINE-PROTEIN KINASE TOXIN HIPA"/>
    <property type="match status" value="1"/>
</dbReference>
<dbReference type="InterPro" id="IPR012893">
    <property type="entry name" value="HipA-like_C"/>
</dbReference>
<dbReference type="PANTHER" id="PTHR37419:SF1">
    <property type="entry name" value="SERINE_THREONINE-PROTEIN KINASE TOXIN HIPA"/>
    <property type="match status" value="1"/>
</dbReference>
<evidence type="ECO:0000313" key="6">
    <source>
        <dbReference type="EMBL" id="SEJ93340.1"/>
    </source>
</evidence>
<dbReference type="EMBL" id="FNYY01000014">
    <property type="protein sequence ID" value="SEJ93340.1"/>
    <property type="molecule type" value="Genomic_DNA"/>
</dbReference>
<dbReference type="GO" id="GO:0005829">
    <property type="term" value="C:cytosol"/>
    <property type="evidence" value="ECO:0007669"/>
    <property type="project" value="TreeGrafter"/>
</dbReference>
<feature type="domain" description="HipA-like C-terminal" evidence="4">
    <location>
        <begin position="154"/>
        <end position="398"/>
    </location>
</feature>
<keyword evidence="7" id="KW-1185">Reference proteome</keyword>
<comment type="caution">
    <text evidence="6">The sequence shown here is derived from an EMBL/GenBank/DDBJ whole genome shotgun (WGS) entry which is preliminary data.</text>
</comment>
<evidence type="ECO:0000256" key="2">
    <source>
        <dbReference type="ARBA" id="ARBA00022679"/>
    </source>
</evidence>
<organism evidence="6 7">
    <name type="scientific">Marinovum algicola</name>
    <dbReference type="NCBI Taxonomy" id="42444"/>
    <lineage>
        <taxon>Bacteria</taxon>
        <taxon>Pseudomonadati</taxon>
        <taxon>Pseudomonadota</taxon>
        <taxon>Alphaproteobacteria</taxon>
        <taxon>Rhodobacterales</taxon>
        <taxon>Roseobacteraceae</taxon>
        <taxon>Marinovum</taxon>
    </lineage>
</organism>
<dbReference type="GO" id="GO:0004674">
    <property type="term" value="F:protein serine/threonine kinase activity"/>
    <property type="evidence" value="ECO:0007669"/>
    <property type="project" value="TreeGrafter"/>
</dbReference>
<dbReference type="CDD" id="cd17808">
    <property type="entry name" value="HipA_Ec_like"/>
    <property type="match status" value="1"/>
</dbReference>
<dbReference type="Pfam" id="PF13657">
    <property type="entry name" value="Couple_hipA"/>
    <property type="match status" value="1"/>
</dbReference>
<keyword evidence="2" id="KW-0808">Transferase</keyword>
<evidence type="ECO:0000256" key="3">
    <source>
        <dbReference type="ARBA" id="ARBA00022777"/>
    </source>
</evidence>
<evidence type="ECO:0000313" key="7">
    <source>
        <dbReference type="Proteomes" id="UP000182932"/>
    </source>
</evidence>
<proteinExistence type="inferred from homology"/>
<comment type="similarity">
    <text evidence="1">Belongs to the HipA Ser/Thr kinase family.</text>
</comment>